<evidence type="ECO:0000256" key="3">
    <source>
        <dbReference type="ARBA" id="ARBA00022691"/>
    </source>
</evidence>
<feature type="binding site" evidence="12">
    <location>
        <position position="26"/>
    </location>
    <ligand>
        <name>S-adenosyl-L-methionine</name>
        <dbReference type="ChEBI" id="CHEBI:59789"/>
    </ligand>
</feature>
<dbReference type="PANTHER" id="PTHR22960:SF0">
    <property type="entry name" value="MOLYBDENUM COFACTOR BIOSYNTHESIS PROTEIN 1"/>
    <property type="match status" value="1"/>
</dbReference>
<feature type="binding site" evidence="12">
    <location>
        <position position="253"/>
    </location>
    <ligand>
        <name>[4Fe-4S] cluster</name>
        <dbReference type="ChEBI" id="CHEBI:49883"/>
        <label>2</label>
        <note>4Fe-4S-substrate</note>
    </ligand>
</feature>
<dbReference type="InterPro" id="IPR040064">
    <property type="entry name" value="MoaA-like"/>
</dbReference>
<feature type="binding site" evidence="12">
    <location>
        <position position="267"/>
    </location>
    <ligand>
        <name>[4Fe-4S] cluster</name>
        <dbReference type="ChEBI" id="CHEBI:49883"/>
        <label>2</label>
        <note>4Fe-4S-substrate</note>
    </ligand>
</feature>
<comment type="similarity">
    <text evidence="12">Belongs to the radical SAM superfamily. MoaA family.</text>
</comment>
<evidence type="ECO:0000313" key="14">
    <source>
        <dbReference type="EMBL" id="MBL4935897.1"/>
    </source>
</evidence>
<dbReference type="CDD" id="cd21117">
    <property type="entry name" value="Twitch_MoaA"/>
    <property type="match status" value="1"/>
</dbReference>
<dbReference type="SFLD" id="SFLDS00029">
    <property type="entry name" value="Radical_SAM"/>
    <property type="match status" value="1"/>
</dbReference>
<feature type="binding site" evidence="12">
    <location>
        <position position="27"/>
    </location>
    <ligand>
        <name>[4Fe-4S] cluster</name>
        <dbReference type="ChEBI" id="CHEBI:49883"/>
        <label>1</label>
        <note>4Fe-4S-S-AdoMet</note>
    </ligand>
</feature>
<dbReference type="EC" id="4.1.99.22" evidence="1 12"/>
<keyword evidence="7 12" id="KW-0411">Iron-sulfur</keyword>
<feature type="binding site" evidence="12">
    <location>
        <position position="94"/>
    </location>
    <ligand>
        <name>GTP</name>
        <dbReference type="ChEBI" id="CHEBI:37565"/>
    </ligand>
</feature>
<dbReference type="InterPro" id="IPR000385">
    <property type="entry name" value="MoaA_NifB_PqqE_Fe-S-bd_CS"/>
</dbReference>
<dbReference type="PROSITE" id="PS51918">
    <property type="entry name" value="RADICAL_SAM"/>
    <property type="match status" value="1"/>
</dbReference>
<comment type="caution">
    <text evidence="14">The sequence shown here is derived from an EMBL/GenBank/DDBJ whole genome shotgun (WGS) entry which is preliminary data.</text>
</comment>
<dbReference type="InterPro" id="IPR010505">
    <property type="entry name" value="MoaA_twitch"/>
</dbReference>
<feature type="binding site" evidence="12">
    <location>
        <position position="63"/>
    </location>
    <ligand>
        <name>GTP</name>
        <dbReference type="ChEBI" id="CHEBI:37565"/>
    </ligand>
</feature>
<keyword evidence="10 12" id="KW-0456">Lyase</keyword>
<dbReference type="Pfam" id="PF06463">
    <property type="entry name" value="Mob_synth_C"/>
    <property type="match status" value="1"/>
</dbReference>
<feature type="binding site" evidence="12">
    <location>
        <position position="20"/>
    </location>
    <ligand>
        <name>[4Fe-4S] cluster</name>
        <dbReference type="ChEBI" id="CHEBI:49883"/>
        <label>1</label>
        <note>4Fe-4S-S-AdoMet</note>
    </ligand>
</feature>
<name>A0ABS1T985_9CLOT</name>
<dbReference type="SFLD" id="SFLDG01386">
    <property type="entry name" value="main_SPASM_domain-containing"/>
    <property type="match status" value="1"/>
</dbReference>
<dbReference type="NCBIfam" id="NF001199">
    <property type="entry name" value="PRK00164.2-1"/>
    <property type="match status" value="1"/>
</dbReference>
<keyword evidence="2 12" id="KW-0004">4Fe-4S</keyword>
<feature type="binding site" evidence="12">
    <location>
        <position position="250"/>
    </location>
    <ligand>
        <name>[4Fe-4S] cluster</name>
        <dbReference type="ChEBI" id="CHEBI:49883"/>
        <label>2</label>
        <note>4Fe-4S-substrate</note>
    </ligand>
</feature>
<keyword evidence="15" id="KW-1185">Reference proteome</keyword>
<keyword evidence="8 12" id="KW-0342">GTP-binding</keyword>
<evidence type="ECO:0000256" key="1">
    <source>
        <dbReference type="ARBA" id="ARBA00012167"/>
    </source>
</evidence>
<feature type="binding site" evidence="12">
    <location>
        <position position="154"/>
    </location>
    <ligand>
        <name>GTP</name>
        <dbReference type="ChEBI" id="CHEBI:37565"/>
    </ligand>
</feature>
<comment type="function">
    <text evidence="12">Catalyzes the cyclization of GTP to (8S)-3',8-cyclo-7,8-dihydroguanosine 5'-triphosphate.</text>
</comment>
<dbReference type="NCBIfam" id="TIGR02666">
    <property type="entry name" value="moaA"/>
    <property type="match status" value="1"/>
</dbReference>
<sequence length="323" mass="36953">MIDQWGRTIDYLRISVTDRCNLRCKYCMPDKDISFMQKKELLTKDEICRIAKLASDIGIKKVRITGGEPLIRKDTTDIIKDIKSLKNIKEVCLTTNGIFLNSYLDKLIDSGIDAINVSLDTLKEDKYRDITGGGDIMPVLNSINKCIEKGIKVKLNAVIIKDFNDKEILDFIKFAEEKNIEFRFIEMMPLGAGKKFETITVDEIKKLIEENRKLIPYKSSPKNNGPAVYYKTEEGKGTIGFISPISHTFCGNCNRIRLTADGFLKQCLHFKKGEDLKKLMRQGITDEELTNVIKECCYSKPEQHAFQSENQDSEKRFMYQIGG</sequence>
<feature type="domain" description="Radical SAM core" evidence="13">
    <location>
        <begin position="4"/>
        <end position="218"/>
    </location>
</feature>
<dbReference type="SUPFAM" id="SSF102114">
    <property type="entry name" value="Radical SAM enzymes"/>
    <property type="match status" value="1"/>
</dbReference>
<dbReference type="InterPro" id="IPR007197">
    <property type="entry name" value="rSAM"/>
</dbReference>
<dbReference type="InterPro" id="IPR058240">
    <property type="entry name" value="rSAM_sf"/>
</dbReference>
<feature type="binding site" evidence="12">
    <location>
        <position position="188"/>
    </location>
    <ligand>
        <name>S-adenosyl-L-methionine</name>
        <dbReference type="ChEBI" id="CHEBI:59789"/>
    </ligand>
</feature>
<dbReference type="EMBL" id="JAESWC010000002">
    <property type="protein sequence ID" value="MBL4935897.1"/>
    <property type="molecule type" value="Genomic_DNA"/>
</dbReference>
<keyword evidence="4 12" id="KW-0479">Metal-binding</keyword>
<organism evidence="14 15">
    <name type="scientific">Clostridium rhizosphaerae</name>
    <dbReference type="NCBI Taxonomy" id="2803861"/>
    <lineage>
        <taxon>Bacteria</taxon>
        <taxon>Bacillati</taxon>
        <taxon>Bacillota</taxon>
        <taxon>Clostridia</taxon>
        <taxon>Eubacteriales</taxon>
        <taxon>Clostridiaceae</taxon>
        <taxon>Clostridium</taxon>
    </lineage>
</organism>
<keyword evidence="5 12" id="KW-0547">Nucleotide-binding</keyword>
<comment type="pathway">
    <text evidence="12">Cofactor biosynthesis; molybdopterin biosynthesis.</text>
</comment>
<reference evidence="14 15" key="1">
    <citation type="submission" date="2021-01" db="EMBL/GenBank/DDBJ databases">
        <title>Genome public.</title>
        <authorList>
            <person name="Liu C."/>
            <person name="Sun Q."/>
        </authorList>
    </citation>
    <scope>NUCLEOTIDE SEQUENCE [LARGE SCALE GENOMIC DNA]</scope>
    <source>
        <strain evidence="14 15">YIM B02515</strain>
    </source>
</reference>
<evidence type="ECO:0000256" key="5">
    <source>
        <dbReference type="ARBA" id="ARBA00022741"/>
    </source>
</evidence>
<evidence type="ECO:0000256" key="4">
    <source>
        <dbReference type="ARBA" id="ARBA00022723"/>
    </source>
</evidence>
<feature type="binding site" evidence="12">
    <location>
        <begin position="255"/>
        <end position="257"/>
    </location>
    <ligand>
        <name>GTP</name>
        <dbReference type="ChEBI" id="CHEBI:37565"/>
    </ligand>
</feature>
<dbReference type="HAMAP" id="MF_01225_B">
    <property type="entry name" value="MoaA_B"/>
    <property type="match status" value="1"/>
</dbReference>
<keyword evidence="3 12" id="KW-0949">S-adenosyl-L-methionine</keyword>
<evidence type="ECO:0000256" key="12">
    <source>
        <dbReference type="HAMAP-Rule" id="MF_01225"/>
    </source>
</evidence>
<dbReference type="CDD" id="cd01335">
    <property type="entry name" value="Radical_SAM"/>
    <property type="match status" value="1"/>
</dbReference>
<feature type="binding site" evidence="12">
    <location>
        <position position="13"/>
    </location>
    <ligand>
        <name>GTP</name>
        <dbReference type="ChEBI" id="CHEBI:37565"/>
    </ligand>
</feature>
<dbReference type="PROSITE" id="PS01305">
    <property type="entry name" value="MOAA_NIFB_PQQE"/>
    <property type="match status" value="1"/>
</dbReference>
<feature type="binding site" evidence="12">
    <location>
        <position position="67"/>
    </location>
    <ligand>
        <name>S-adenosyl-L-methionine</name>
        <dbReference type="ChEBI" id="CHEBI:59789"/>
    </ligand>
</feature>
<evidence type="ECO:0000256" key="9">
    <source>
        <dbReference type="ARBA" id="ARBA00023150"/>
    </source>
</evidence>
<evidence type="ECO:0000256" key="7">
    <source>
        <dbReference type="ARBA" id="ARBA00023014"/>
    </source>
</evidence>
<evidence type="ECO:0000256" key="8">
    <source>
        <dbReference type="ARBA" id="ARBA00023134"/>
    </source>
</evidence>
<dbReference type="InterPro" id="IPR006638">
    <property type="entry name" value="Elp3/MiaA/NifB-like_rSAM"/>
</dbReference>
<dbReference type="PANTHER" id="PTHR22960">
    <property type="entry name" value="MOLYBDOPTERIN COFACTOR SYNTHESIS PROTEIN A"/>
    <property type="match status" value="1"/>
</dbReference>
<dbReference type="SFLD" id="SFLDG01067">
    <property type="entry name" value="SPASM/twitch_domain_containing"/>
    <property type="match status" value="1"/>
</dbReference>
<keyword evidence="9 12" id="KW-0501">Molybdenum cofactor biosynthesis</keyword>
<evidence type="ECO:0000313" key="15">
    <source>
        <dbReference type="Proteomes" id="UP000632377"/>
    </source>
</evidence>
<evidence type="ECO:0000259" key="13">
    <source>
        <dbReference type="PROSITE" id="PS51918"/>
    </source>
</evidence>
<proteinExistence type="inferred from homology"/>
<comment type="catalytic activity">
    <reaction evidence="11 12">
        <text>GTP + AH2 + S-adenosyl-L-methionine = (8S)-3',8-cyclo-7,8-dihydroguanosine 5'-triphosphate + 5'-deoxyadenosine + L-methionine + A + H(+)</text>
        <dbReference type="Rhea" id="RHEA:49576"/>
        <dbReference type="ChEBI" id="CHEBI:13193"/>
        <dbReference type="ChEBI" id="CHEBI:15378"/>
        <dbReference type="ChEBI" id="CHEBI:17319"/>
        <dbReference type="ChEBI" id="CHEBI:17499"/>
        <dbReference type="ChEBI" id="CHEBI:37565"/>
        <dbReference type="ChEBI" id="CHEBI:57844"/>
        <dbReference type="ChEBI" id="CHEBI:59789"/>
        <dbReference type="ChEBI" id="CHEBI:131766"/>
        <dbReference type="EC" id="4.1.99.22"/>
    </reaction>
</comment>
<dbReference type="InterPro" id="IPR013785">
    <property type="entry name" value="Aldolase_TIM"/>
</dbReference>
<dbReference type="SFLD" id="SFLDG01383">
    <property type="entry name" value="cyclic_pyranopterin_phosphate"/>
    <property type="match status" value="1"/>
</dbReference>
<dbReference type="SMART" id="SM00729">
    <property type="entry name" value="Elp3"/>
    <property type="match status" value="1"/>
</dbReference>
<feature type="binding site" evidence="12">
    <location>
        <position position="118"/>
    </location>
    <ligand>
        <name>S-adenosyl-L-methionine</name>
        <dbReference type="ChEBI" id="CHEBI:59789"/>
    </ligand>
</feature>
<dbReference type="RefSeq" id="WP_202748797.1">
    <property type="nucleotide sequence ID" value="NZ_JAESWC010000002.1"/>
</dbReference>
<evidence type="ECO:0000256" key="6">
    <source>
        <dbReference type="ARBA" id="ARBA00023004"/>
    </source>
</evidence>
<dbReference type="Proteomes" id="UP000632377">
    <property type="component" value="Unassembled WGS sequence"/>
</dbReference>
<keyword evidence="6 12" id="KW-0408">Iron</keyword>
<gene>
    <name evidence="12 14" type="primary">moaA</name>
    <name evidence="14" type="ORF">JK636_09005</name>
</gene>
<evidence type="ECO:0000256" key="2">
    <source>
        <dbReference type="ARBA" id="ARBA00022485"/>
    </source>
</evidence>
<evidence type="ECO:0000256" key="11">
    <source>
        <dbReference type="ARBA" id="ARBA00048697"/>
    </source>
</evidence>
<dbReference type="InterPro" id="IPR013483">
    <property type="entry name" value="MoaA"/>
</dbReference>
<protein>
    <recommendedName>
        <fullName evidence="1 12">GTP 3',8-cyclase</fullName>
        <ecNumber evidence="1 12">4.1.99.22</ecNumber>
    </recommendedName>
    <alternativeName>
        <fullName evidence="12">Molybdenum cofactor biosynthesis protein A</fullName>
    </alternativeName>
</protein>
<dbReference type="Gene3D" id="3.20.20.70">
    <property type="entry name" value="Aldolase class I"/>
    <property type="match status" value="1"/>
</dbReference>
<accession>A0ABS1T985</accession>
<comment type="subunit">
    <text evidence="12">Monomer and homodimer.</text>
</comment>
<dbReference type="Pfam" id="PF04055">
    <property type="entry name" value="Radical_SAM"/>
    <property type="match status" value="1"/>
</dbReference>
<comment type="cofactor">
    <cofactor evidence="12">
        <name>[4Fe-4S] cluster</name>
        <dbReference type="ChEBI" id="CHEBI:49883"/>
    </cofactor>
    <text evidence="12">Binds 2 [4Fe-4S] clusters. Binds 1 [4Fe-4S] cluster coordinated with 3 cysteines and an exchangeable S-adenosyl-L-methionine and 1 [4Fe-4S] cluster coordinated with 3 cysteines and the GTP-derived substrate.</text>
</comment>
<evidence type="ECO:0000256" key="10">
    <source>
        <dbReference type="ARBA" id="ARBA00023239"/>
    </source>
</evidence>
<feature type="binding site" evidence="12">
    <location>
        <position position="24"/>
    </location>
    <ligand>
        <name>[4Fe-4S] cluster</name>
        <dbReference type="ChEBI" id="CHEBI:49883"/>
        <label>1</label>
        <note>4Fe-4S-S-AdoMet</note>
    </ligand>
</feature>
<dbReference type="InterPro" id="IPR050105">
    <property type="entry name" value="MoCo_biosynth_MoaA/MoaC"/>
</dbReference>